<gene>
    <name evidence="3" type="primary">LOC109381060</name>
</gene>
<proteinExistence type="predicted"/>
<dbReference type="GeneID" id="109381060"/>
<sequence>MGRGAPGRSSGRGMAGTRPSREGHKLAGAHLHRPASCCACSVPRASEPSPAWPCPTRLPASPGPPPCRPPALQRGGGLQATGASGALQGPPCPRQGCRKGLLPHREHLLLTQGWSASSTEAAQPGGTGHLGQQGADAGRPRARGTPSWASCPHRCIQWGWSPNPPPAPLPALPSRALLKTNSTRGPAHDTHVGGLSRAVPSAADPGCGGRAQQVCPLRLLGSPLSGCPTAWLPRADLLFPQAPRGQQRPRGPGISRCLAVGTAQVTGGAGEQRGWGGLGPRRDAPQARVGRWHQALGAEDRDGAGR</sequence>
<organism evidence="2 3">
    <name type="scientific">Hipposideros armiger</name>
    <name type="common">Great Himalayan leaf-nosed bat</name>
    <dbReference type="NCBI Taxonomy" id="186990"/>
    <lineage>
        <taxon>Eukaryota</taxon>
        <taxon>Metazoa</taxon>
        <taxon>Chordata</taxon>
        <taxon>Craniata</taxon>
        <taxon>Vertebrata</taxon>
        <taxon>Euteleostomi</taxon>
        <taxon>Mammalia</taxon>
        <taxon>Eutheria</taxon>
        <taxon>Laurasiatheria</taxon>
        <taxon>Chiroptera</taxon>
        <taxon>Yinpterochiroptera</taxon>
        <taxon>Rhinolophoidea</taxon>
        <taxon>Hipposideridae</taxon>
        <taxon>Hipposideros</taxon>
    </lineage>
</organism>
<dbReference type="Proteomes" id="UP000694851">
    <property type="component" value="Unplaced"/>
</dbReference>
<keyword evidence="2" id="KW-1185">Reference proteome</keyword>
<reference evidence="3" key="1">
    <citation type="submission" date="2025-08" db="UniProtKB">
        <authorList>
            <consortium name="RefSeq"/>
        </authorList>
    </citation>
    <scope>IDENTIFICATION</scope>
    <source>
        <tissue evidence="3">Muscle</tissue>
    </source>
</reference>
<protein>
    <submittedName>
        <fullName evidence="3">Uncharacterized protein LOC109381060</fullName>
    </submittedName>
</protein>
<feature type="region of interest" description="Disordered" evidence="1">
    <location>
        <begin position="116"/>
        <end position="148"/>
    </location>
</feature>
<dbReference type="KEGG" id="hai:109381060"/>
<evidence type="ECO:0000256" key="1">
    <source>
        <dbReference type="SAM" id="MobiDB-lite"/>
    </source>
</evidence>
<feature type="compositionally biased region" description="Low complexity" evidence="1">
    <location>
        <begin position="1"/>
        <end position="16"/>
    </location>
</feature>
<feature type="region of interest" description="Disordered" evidence="1">
    <location>
        <begin position="61"/>
        <end position="99"/>
    </location>
</feature>
<evidence type="ECO:0000313" key="3">
    <source>
        <dbReference type="RefSeq" id="XP_019494841.1"/>
    </source>
</evidence>
<accession>A0A8B7R1J7</accession>
<feature type="region of interest" description="Disordered" evidence="1">
    <location>
        <begin position="265"/>
        <end position="306"/>
    </location>
</feature>
<name>A0A8B7R1J7_HIPAR</name>
<dbReference type="AlphaFoldDB" id="A0A8B7R1J7"/>
<feature type="compositionally biased region" description="Gly residues" evidence="1">
    <location>
        <begin position="267"/>
        <end position="279"/>
    </location>
</feature>
<dbReference type="RefSeq" id="XP_019494841.1">
    <property type="nucleotide sequence ID" value="XM_019639296.1"/>
</dbReference>
<evidence type="ECO:0000313" key="2">
    <source>
        <dbReference type="Proteomes" id="UP000694851"/>
    </source>
</evidence>
<feature type="region of interest" description="Disordered" evidence="1">
    <location>
        <begin position="1"/>
        <end position="28"/>
    </location>
</feature>